<dbReference type="eggNOG" id="KOG0471">
    <property type="taxonomic scope" value="Eukaryota"/>
</dbReference>
<evidence type="ECO:0000256" key="1">
    <source>
        <dbReference type="ARBA" id="ARBA00000548"/>
    </source>
</evidence>
<protein>
    <recommendedName>
        <fullName evidence="3">alpha-amylase</fullName>
        <ecNumber evidence="3">3.2.1.1</ecNumber>
    </recommendedName>
    <alternativeName>
        <fullName evidence="6">1,4-alpha-D-glucan glucanohydrolase</fullName>
    </alternativeName>
</protein>
<keyword evidence="5" id="KW-0326">Glycosidase</keyword>
<evidence type="ECO:0000313" key="9">
    <source>
        <dbReference type="EMBL" id="EEH57795.1"/>
    </source>
</evidence>
<dbReference type="GO" id="GO:0004556">
    <property type="term" value="F:alpha-amylase activity"/>
    <property type="evidence" value="ECO:0007669"/>
    <property type="project" value="UniProtKB-EC"/>
</dbReference>
<feature type="domain" description="Glycosyl hydrolase family 13 catalytic" evidence="7">
    <location>
        <begin position="1"/>
        <end position="330"/>
    </location>
</feature>
<comment type="catalytic activity">
    <reaction evidence="1">
        <text>Endohydrolysis of (1-&gt;4)-alpha-D-glucosidic linkages in polysaccharides containing three or more (1-&gt;4)-alpha-linked D-glucose units.</text>
        <dbReference type="EC" id="3.2.1.1"/>
    </reaction>
</comment>
<dbReference type="InterPro" id="IPR017853">
    <property type="entry name" value="GH"/>
</dbReference>
<dbReference type="Proteomes" id="UP000001876">
    <property type="component" value="Unassembled WGS sequence"/>
</dbReference>
<dbReference type="OrthoDB" id="550577at2759"/>
<sequence>MMQGFNWESHKFEWYSVVGERATQIRDAGFTQIWLPPCTDSLAPEGYLPRNLRSLDTKYGTEQQLRSLIGTLRENNILPVLDAVLNHRCATHQGNGGKWNRWEGTGMDWGEWAITNRNKDFMGEGGDPTGDEFWGSPNIDHREPRVQESLCEWIKWLTHDVGFGGIRFDFSKGYGGEFTGKYVRACMPEFAVGEFWDTLNYGQGLEYDQDAHRQRIVDWIDATGGICTAFDFTTKGILQEACGRGEFWRLVDKKGRAPGVIGLWPARAVTFIDNHDTGSTQSHWPFPSNKVCMGYAYILTHPGTPSVFWDHFFDWGSDLRKQITGLLEARKAMGVHARSKLEIVAATDSVYAALVDDKLAVKLGHDNWSPSGDGWKVSVSGDQWCVWTR</sequence>
<evidence type="ECO:0000256" key="2">
    <source>
        <dbReference type="ARBA" id="ARBA00008061"/>
    </source>
</evidence>
<dbReference type="InterPro" id="IPR012850">
    <property type="entry name" value="A-amylase_bs_C"/>
</dbReference>
<dbReference type="InterPro" id="IPR006047">
    <property type="entry name" value="GH13_cat_dom"/>
</dbReference>
<accession>C1MR05</accession>
<dbReference type="AlphaFoldDB" id="C1MR05"/>
<dbReference type="SMART" id="SM00642">
    <property type="entry name" value="Aamy"/>
    <property type="match status" value="1"/>
</dbReference>
<name>C1MR05_MICPC</name>
<keyword evidence="4 9" id="KW-0378">Hydrolase</keyword>
<dbReference type="GO" id="GO:0005975">
    <property type="term" value="P:carbohydrate metabolic process"/>
    <property type="evidence" value="ECO:0007669"/>
    <property type="project" value="InterPro"/>
</dbReference>
<feature type="non-terminal residue" evidence="9">
    <location>
        <position position="389"/>
    </location>
</feature>
<organism evidence="10">
    <name type="scientific">Micromonas pusilla (strain CCMP1545)</name>
    <name type="common">Picoplanktonic green alga</name>
    <dbReference type="NCBI Taxonomy" id="564608"/>
    <lineage>
        <taxon>Eukaryota</taxon>
        <taxon>Viridiplantae</taxon>
        <taxon>Chlorophyta</taxon>
        <taxon>Mamiellophyceae</taxon>
        <taxon>Mamiellales</taxon>
        <taxon>Mamiellaceae</taxon>
        <taxon>Micromonas</taxon>
    </lineage>
</organism>
<evidence type="ECO:0000313" key="10">
    <source>
        <dbReference type="Proteomes" id="UP000001876"/>
    </source>
</evidence>
<evidence type="ECO:0000256" key="4">
    <source>
        <dbReference type="ARBA" id="ARBA00022801"/>
    </source>
</evidence>
<proteinExistence type="inferred from homology"/>
<dbReference type="Pfam" id="PF00128">
    <property type="entry name" value="Alpha-amylase"/>
    <property type="match status" value="1"/>
</dbReference>
<dbReference type="KEGG" id="mpp:MICPUCDRAFT_26488"/>
<evidence type="ECO:0000259" key="7">
    <source>
        <dbReference type="SMART" id="SM00642"/>
    </source>
</evidence>
<dbReference type="SMART" id="SM00810">
    <property type="entry name" value="Alpha-amyl_C2"/>
    <property type="match status" value="1"/>
</dbReference>
<evidence type="ECO:0000259" key="8">
    <source>
        <dbReference type="SMART" id="SM00810"/>
    </source>
</evidence>
<evidence type="ECO:0000256" key="6">
    <source>
        <dbReference type="ARBA" id="ARBA00030238"/>
    </source>
</evidence>
<dbReference type="Gene3D" id="2.60.40.1180">
    <property type="entry name" value="Golgi alpha-mannosidase II"/>
    <property type="match status" value="1"/>
</dbReference>
<evidence type="ECO:0000256" key="3">
    <source>
        <dbReference type="ARBA" id="ARBA00012595"/>
    </source>
</evidence>
<dbReference type="EC" id="3.2.1.1" evidence="3"/>
<dbReference type="SUPFAM" id="SSF51011">
    <property type="entry name" value="Glycosyl hydrolase domain"/>
    <property type="match status" value="1"/>
</dbReference>
<gene>
    <name evidence="9" type="primary">AMY3</name>
    <name evidence="9" type="ORF">MICPUCDRAFT_26488</name>
</gene>
<dbReference type="OMA" id="PETHTHN"/>
<dbReference type="RefSeq" id="XP_003057844.1">
    <property type="nucleotide sequence ID" value="XM_003057798.1"/>
</dbReference>
<dbReference type="InterPro" id="IPR013780">
    <property type="entry name" value="Glyco_hydro_b"/>
</dbReference>
<dbReference type="Pfam" id="PF07821">
    <property type="entry name" value="Alpha-amyl_C2"/>
    <property type="match status" value="1"/>
</dbReference>
<dbReference type="SUPFAM" id="SSF51445">
    <property type="entry name" value="(Trans)glycosidases"/>
    <property type="match status" value="1"/>
</dbReference>
<dbReference type="GO" id="GO:0005509">
    <property type="term" value="F:calcium ion binding"/>
    <property type="evidence" value="ECO:0007669"/>
    <property type="project" value="InterPro"/>
</dbReference>
<reference evidence="9 10" key="1">
    <citation type="journal article" date="2009" name="Science">
        <title>Green evolution and dynamic adaptations revealed by genomes of the marine picoeukaryotes Micromonas.</title>
        <authorList>
            <person name="Worden A.Z."/>
            <person name="Lee J.H."/>
            <person name="Mock T."/>
            <person name="Rouze P."/>
            <person name="Simmons M.P."/>
            <person name="Aerts A.L."/>
            <person name="Allen A.E."/>
            <person name="Cuvelier M.L."/>
            <person name="Derelle E."/>
            <person name="Everett M.V."/>
            <person name="Foulon E."/>
            <person name="Grimwood J."/>
            <person name="Gundlach H."/>
            <person name="Henrissat B."/>
            <person name="Napoli C."/>
            <person name="McDonald S.M."/>
            <person name="Parker M.S."/>
            <person name="Rombauts S."/>
            <person name="Salamov A."/>
            <person name="Von Dassow P."/>
            <person name="Badger J.H."/>
            <person name="Coutinho P.M."/>
            <person name="Demir E."/>
            <person name="Dubchak I."/>
            <person name="Gentemann C."/>
            <person name="Eikrem W."/>
            <person name="Gready J.E."/>
            <person name="John U."/>
            <person name="Lanier W."/>
            <person name="Lindquist E.A."/>
            <person name="Lucas S."/>
            <person name="Mayer K.F."/>
            <person name="Moreau H."/>
            <person name="Not F."/>
            <person name="Otillar R."/>
            <person name="Panaud O."/>
            <person name="Pangilinan J."/>
            <person name="Paulsen I."/>
            <person name="Piegu B."/>
            <person name="Poliakov A."/>
            <person name="Robbens S."/>
            <person name="Schmutz J."/>
            <person name="Toulza E."/>
            <person name="Wyss T."/>
            <person name="Zelensky A."/>
            <person name="Zhou K."/>
            <person name="Armbrust E.V."/>
            <person name="Bhattacharya D."/>
            <person name="Goodenough U.W."/>
            <person name="Van de Peer Y."/>
            <person name="Grigoriev I.V."/>
        </authorList>
    </citation>
    <scope>NUCLEOTIDE SEQUENCE [LARGE SCALE GENOMIC DNA]</scope>
    <source>
        <strain evidence="9 10">CCMP1545</strain>
    </source>
</reference>
<evidence type="ECO:0000256" key="5">
    <source>
        <dbReference type="ARBA" id="ARBA00023295"/>
    </source>
</evidence>
<dbReference type="GeneID" id="9683661"/>
<feature type="domain" description="Alpha-amylase C-terminal beta-sheet" evidence="8">
    <location>
        <begin position="331"/>
        <end position="389"/>
    </location>
</feature>
<dbReference type="STRING" id="564608.C1MR05"/>
<keyword evidence="10" id="KW-1185">Reference proteome</keyword>
<comment type="similarity">
    <text evidence="2">Belongs to the glycosyl hydrolase 13 family.</text>
</comment>
<dbReference type="CDD" id="cd11314">
    <property type="entry name" value="AmyAc_arch_bac_plant_AmyA"/>
    <property type="match status" value="1"/>
</dbReference>
<dbReference type="Gene3D" id="3.20.20.80">
    <property type="entry name" value="Glycosidases"/>
    <property type="match status" value="1"/>
</dbReference>
<dbReference type="PANTHER" id="PTHR43447">
    <property type="entry name" value="ALPHA-AMYLASE"/>
    <property type="match status" value="1"/>
</dbReference>
<dbReference type="EMBL" id="GG663738">
    <property type="protein sequence ID" value="EEH57795.1"/>
    <property type="molecule type" value="Genomic_DNA"/>
</dbReference>